<organism evidence="2">
    <name type="scientific">Vitrella brassicaformis</name>
    <dbReference type="NCBI Taxonomy" id="1169539"/>
    <lineage>
        <taxon>Eukaryota</taxon>
        <taxon>Sar</taxon>
        <taxon>Alveolata</taxon>
        <taxon>Colpodellida</taxon>
        <taxon>Vitrellaceae</taxon>
        <taxon>Vitrella</taxon>
    </lineage>
</organism>
<protein>
    <submittedName>
        <fullName evidence="2">Uncharacterized protein</fullName>
    </submittedName>
</protein>
<evidence type="ECO:0000313" key="2">
    <source>
        <dbReference type="EMBL" id="CAD9075133.1"/>
    </source>
</evidence>
<evidence type="ECO:0000256" key="1">
    <source>
        <dbReference type="SAM" id="MobiDB-lite"/>
    </source>
</evidence>
<feature type="region of interest" description="Disordered" evidence="1">
    <location>
        <begin position="60"/>
        <end position="107"/>
    </location>
</feature>
<gene>
    <name evidence="2" type="ORF">VBRA1451_LOCUS30221</name>
</gene>
<proteinExistence type="predicted"/>
<feature type="compositionally biased region" description="Basic residues" evidence="1">
    <location>
        <begin position="95"/>
        <end position="107"/>
    </location>
</feature>
<feature type="compositionally biased region" description="Polar residues" evidence="1">
    <location>
        <begin position="7"/>
        <end position="20"/>
    </location>
</feature>
<feature type="compositionally biased region" description="Basic and acidic residues" evidence="1">
    <location>
        <begin position="60"/>
        <end position="71"/>
    </location>
</feature>
<accession>A0A7S1KIL8</accession>
<sequence length="107" mass="12262">MREGELTHTSMQETSLSTHTGGRPSLRHRKTSLVCITRGRQIKPPHRFLQIVSRQVVMDKADKPHTTREEPLAAARQPQRHSLLGQRRAPMATHTHTRTRAHGRSYD</sequence>
<name>A0A7S1KIL8_9ALVE</name>
<feature type="region of interest" description="Disordered" evidence="1">
    <location>
        <begin position="1"/>
        <end position="29"/>
    </location>
</feature>
<reference evidence="2" key="1">
    <citation type="submission" date="2021-01" db="EMBL/GenBank/DDBJ databases">
        <authorList>
            <person name="Corre E."/>
            <person name="Pelletier E."/>
            <person name="Niang G."/>
            <person name="Scheremetjew M."/>
            <person name="Finn R."/>
            <person name="Kale V."/>
            <person name="Holt S."/>
            <person name="Cochrane G."/>
            <person name="Meng A."/>
            <person name="Brown T."/>
            <person name="Cohen L."/>
        </authorList>
    </citation>
    <scope>NUCLEOTIDE SEQUENCE</scope>
    <source>
        <strain evidence="2">CCMP3346</strain>
    </source>
</reference>
<dbReference type="AlphaFoldDB" id="A0A7S1KIL8"/>
<dbReference type="EMBL" id="HBGB01051601">
    <property type="protein sequence ID" value="CAD9075133.1"/>
    <property type="molecule type" value="Transcribed_RNA"/>
</dbReference>